<evidence type="ECO:0000256" key="11">
    <source>
        <dbReference type="ARBA" id="ARBA00023136"/>
    </source>
</evidence>
<evidence type="ECO:0000256" key="14">
    <source>
        <dbReference type="SAM" id="Phobius"/>
    </source>
</evidence>
<evidence type="ECO:0000313" key="16">
    <source>
        <dbReference type="EMBL" id="WIA12224.1"/>
    </source>
</evidence>
<dbReference type="Proteomes" id="UP001244341">
    <property type="component" value="Chromosome 3b"/>
</dbReference>
<keyword evidence="17" id="KW-1185">Reference proteome</keyword>
<evidence type="ECO:0000256" key="6">
    <source>
        <dbReference type="ARBA" id="ARBA00022832"/>
    </source>
</evidence>
<dbReference type="CDD" id="cd03505">
    <property type="entry name" value="Delta9-FADS-like"/>
    <property type="match status" value="1"/>
</dbReference>
<evidence type="ECO:0000256" key="13">
    <source>
        <dbReference type="RuleBase" id="RU000581"/>
    </source>
</evidence>
<dbReference type="PANTHER" id="PTHR11351:SF31">
    <property type="entry name" value="DESATURASE 1, ISOFORM A-RELATED"/>
    <property type="match status" value="1"/>
</dbReference>
<evidence type="ECO:0000256" key="8">
    <source>
        <dbReference type="ARBA" id="ARBA00023002"/>
    </source>
</evidence>
<dbReference type="PRINTS" id="PR00075">
    <property type="entry name" value="FACDDSATRASE"/>
</dbReference>
<feature type="transmembrane region" description="Helical" evidence="14">
    <location>
        <begin position="120"/>
        <end position="138"/>
    </location>
</feature>
<feature type="domain" description="Fatty acid desaturase" evidence="15">
    <location>
        <begin position="116"/>
        <end position="330"/>
    </location>
</feature>
<keyword evidence="10" id="KW-0443">Lipid metabolism</keyword>
<proteinExistence type="inferred from homology"/>
<keyword evidence="7 14" id="KW-1133">Transmembrane helix</keyword>
<evidence type="ECO:0000256" key="4">
    <source>
        <dbReference type="ARBA" id="ARBA00022516"/>
    </source>
</evidence>
<protein>
    <recommendedName>
        <fullName evidence="15">Fatty acid desaturase domain-containing protein</fullName>
    </recommendedName>
</protein>
<name>A0ABY8TSW3_TETOB</name>
<reference evidence="16 17" key="1">
    <citation type="submission" date="2023-05" db="EMBL/GenBank/DDBJ databases">
        <title>A 100% complete, gapless, phased diploid assembly of the Scenedesmus obliquus UTEX 3031 genome.</title>
        <authorList>
            <person name="Biondi T.C."/>
            <person name="Hanschen E.R."/>
            <person name="Kwon T."/>
            <person name="Eng W."/>
            <person name="Kruse C.P.S."/>
            <person name="Koehler S.I."/>
            <person name="Kunde Y."/>
            <person name="Gleasner C.D."/>
            <person name="You Mak K.T."/>
            <person name="Polle J."/>
            <person name="Hovde B.T."/>
            <person name="Starkenburg S.R."/>
        </authorList>
    </citation>
    <scope>NUCLEOTIDE SEQUENCE [LARGE SCALE GENOMIC DNA]</scope>
    <source>
        <strain evidence="16 17">DOE0152z</strain>
    </source>
</reference>
<keyword evidence="5 13" id="KW-0812">Transmembrane</keyword>
<comment type="domain">
    <text evidence="13">The histidine box domains are involved in binding the catalytic metal ions.</text>
</comment>
<keyword evidence="12 13" id="KW-0275">Fatty acid biosynthesis</keyword>
<comment type="pathway">
    <text evidence="2">Lipid metabolism.</text>
</comment>
<keyword evidence="9" id="KW-0408">Iron</keyword>
<keyword evidence="6" id="KW-0276">Fatty acid metabolism</keyword>
<evidence type="ECO:0000256" key="10">
    <source>
        <dbReference type="ARBA" id="ARBA00023098"/>
    </source>
</evidence>
<dbReference type="PANTHER" id="PTHR11351">
    <property type="entry name" value="ACYL-COA DESATURASE"/>
    <property type="match status" value="1"/>
</dbReference>
<keyword evidence="11 14" id="KW-0472">Membrane</keyword>
<feature type="transmembrane region" description="Helical" evidence="14">
    <location>
        <begin position="89"/>
        <end position="108"/>
    </location>
</feature>
<feature type="transmembrane region" description="Helical" evidence="14">
    <location>
        <begin position="255"/>
        <end position="273"/>
    </location>
</feature>
<evidence type="ECO:0000256" key="5">
    <source>
        <dbReference type="ARBA" id="ARBA00022692"/>
    </source>
</evidence>
<evidence type="ECO:0000313" key="17">
    <source>
        <dbReference type="Proteomes" id="UP001244341"/>
    </source>
</evidence>
<evidence type="ECO:0000256" key="2">
    <source>
        <dbReference type="ARBA" id="ARBA00005189"/>
    </source>
</evidence>
<comment type="similarity">
    <text evidence="3 13">Belongs to the fatty acid desaturase type 1 family.</text>
</comment>
<keyword evidence="4 13" id="KW-0444">Lipid biosynthesis</keyword>
<evidence type="ECO:0000256" key="12">
    <source>
        <dbReference type="ARBA" id="ARBA00023160"/>
    </source>
</evidence>
<accession>A0ABY8TSW3</accession>
<gene>
    <name evidence="16" type="ORF">OEZ85_012291</name>
</gene>
<organism evidence="16 17">
    <name type="scientific">Tetradesmus obliquus</name>
    <name type="common">Green alga</name>
    <name type="synonym">Acutodesmus obliquus</name>
    <dbReference type="NCBI Taxonomy" id="3088"/>
    <lineage>
        <taxon>Eukaryota</taxon>
        <taxon>Viridiplantae</taxon>
        <taxon>Chlorophyta</taxon>
        <taxon>core chlorophytes</taxon>
        <taxon>Chlorophyceae</taxon>
        <taxon>CS clade</taxon>
        <taxon>Sphaeropleales</taxon>
        <taxon>Scenedesmaceae</taxon>
        <taxon>Tetradesmus</taxon>
    </lineage>
</organism>
<dbReference type="Pfam" id="PF00487">
    <property type="entry name" value="FA_desaturase"/>
    <property type="match status" value="1"/>
</dbReference>
<dbReference type="InterPro" id="IPR005804">
    <property type="entry name" value="FA_desaturase_dom"/>
</dbReference>
<evidence type="ECO:0000256" key="9">
    <source>
        <dbReference type="ARBA" id="ARBA00023004"/>
    </source>
</evidence>
<evidence type="ECO:0000256" key="1">
    <source>
        <dbReference type="ARBA" id="ARBA00004141"/>
    </source>
</evidence>
<dbReference type="InterPro" id="IPR015876">
    <property type="entry name" value="Acyl-CoA_DS"/>
</dbReference>
<sequence>MTVGGNWERKVKAGAPSYHQQFNNLKGCKDYEILATPYAKPSKEEQAKAKVEGAHKIPFSDIYAKAEPRPLLNLETKEIPKKGATIKNAVTCLMRLTVITAMHGIALYVAPRTFTWKNAFLGWLIYTIPGIFGITLCFHRMLTHRSFKCPKWFEYTCAFLACQAGQGDPIEWVSTHRYHHLHCDTPLDPHSPYEGFFWSHMGWLFSTEASMLDYSNAEDLKSQFFYRFMEVFFFPWLFIIKPYLTYTYLGGLEAVAWTIAVPMVAGWHSTFLVNSAAHVWGRQPYETGDLSTNCWWVAAVSFGEGWHNSHHAFPQSARHGLEWWEIDLTWYLICTLKALGIVWDVHVPSEKAKALKAKQSAPVKLTAKAL</sequence>
<dbReference type="EMBL" id="CP126210">
    <property type="protein sequence ID" value="WIA12224.1"/>
    <property type="molecule type" value="Genomic_DNA"/>
</dbReference>
<evidence type="ECO:0000256" key="3">
    <source>
        <dbReference type="ARBA" id="ARBA00009295"/>
    </source>
</evidence>
<feature type="transmembrane region" description="Helical" evidence="14">
    <location>
        <begin position="231"/>
        <end position="249"/>
    </location>
</feature>
<evidence type="ECO:0000259" key="15">
    <source>
        <dbReference type="Pfam" id="PF00487"/>
    </source>
</evidence>
<evidence type="ECO:0000256" key="7">
    <source>
        <dbReference type="ARBA" id="ARBA00022989"/>
    </source>
</evidence>
<comment type="cofactor">
    <cofactor evidence="13">
        <name>Fe(2+)</name>
        <dbReference type="ChEBI" id="CHEBI:29033"/>
    </cofactor>
</comment>
<keyword evidence="8 13" id="KW-0560">Oxidoreductase</keyword>
<comment type="subcellular location">
    <subcellularLocation>
        <location evidence="1">Membrane</location>
        <topology evidence="1">Multi-pass membrane protein</topology>
    </subcellularLocation>
</comment>